<comment type="caution">
    <text evidence="1">The sequence shown here is derived from an EMBL/GenBank/DDBJ whole genome shotgun (WGS) entry which is preliminary data.</text>
</comment>
<protein>
    <recommendedName>
        <fullName evidence="3">Secreted protein</fullName>
    </recommendedName>
</protein>
<evidence type="ECO:0000313" key="1">
    <source>
        <dbReference type="EMBL" id="CAH9092265.1"/>
    </source>
</evidence>
<reference evidence="1" key="1">
    <citation type="submission" date="2022-07" db="EMBL/GenBank/DDBJ databases">
        <authorList>
            <person name="Macas J."/>
            <person name="Novak P."/>
            <person name="Neumann P."/>
        </authorList>
    </citation>
    <scope>NUCLEOTIDE SEQUENCE</scope>
</reference>
<name>A0AAV0D927_9ASTE</name>
<dbReference type="Proteomes" id="UP001152523">
    <property type="component" value="Unassembled WGS sequence"/>
</dbReference>
<keyword evidence="2" id="KW-1185">Reference proteome</keyword>
<organism evidence="1 2">
    <name type="scientific">Cuscuta epithymum</name>
    <dbReference type="NCBI Taxonomy" id="186058"/>
    <lineage>
        <taxon>Eukaryota</taxon>
        <taxon>Viridiplantae</taxon>
        <taxon>Streptophyta</taxon>
        <taxon>Embryophyta</taxon>
        <taxon>Tracheophyta</taxon>
        <taxon>Spermatophyta</taxon>
        <taxon>Magnoliopsida</taxon>
        <taxon>eudicotyledons</taxon>
        <taxon>Gunneridae</taxon>
        <taxon>Pentapetalae</taxon>
        <taxon>asterids</taxon>
        <taxon>lamiids</taxon>
        <taxon>Solanales</taxon>
        <taxon>Convolvulaceae</taxon>
        <taxon>Cuscuteae</taxon>
        <taxon>Cuscuta</taxon>
        <taxon>Cuscuta subgen. Cuscuta</taxon>
    </lineage>
</organism>
<dbReference type="AlphaFoldDB" id="A0AAV0D927"/>
<gene>
    <name evidence="1" type="ORF">CEPIT_LOCUS12031</name>
</gene>
<accession>A0AAV0D927</accession>
<evidence type="ECO:0008006" key="3">
    <source>
        <dbReference type="Google" id="ProtNLM"/>
    </source>
</evidence>
<dbReference type="EMBL" id="CAMAPF010000073">
    <property type="protein sequence ID" value="CAH9092265.1"/>
    <property type="molecule type" value="Genomic_DNA"/>
</dbReference>
<sequence length="84" mass="9484">MMSLQRFYVTVFVIFVTKNRHGQIFSRQLHPHRHSDAGFHVTSAAKCVTVPPLKNQMCHCAAIKNRHSDVIYNSHGDTAVVTPP</sequence>
<evidence type="ECO:0000313" key="2">
    <source>
        <dbReference type="Proteomes" id="UP001152523"/>
    </source>
</evidence>
<proteinExistence type="predicted"/>